<dbReference type="GO" id="GO:0004672">
    <property type="term" value="F:protein kinase activity"/>
    <property type="evidence" value="ECO:0007669"/>
    <property type="project" value="InterPro"/>
</dbReference>
<evidence type="ECO:0000313" key="3">
    <source>
        <dbReference type="Proteomes" id="UP000789396"/>
    </source>
</evidence>
<dbReference type="InterPro" id="IPR000719">
    <property type="entry name" value="Prot_kinase_dom"/>
</dbReference>
<proteinExistence type="predicted"/>
<dbReference type="InterPro" id="IPR001245">
    <property type="entry name" value="Ser-Thr/Tyr_kinase_cat_dom"/>
</dbReference>
<dbReference type="Gene3D" id="1.10.510.10">
    <property type="entry name" value="Transferase(Phosphotransferase) domain 1"/>
    <property type="match status" value="1"/>
</dbReference>
<comment type="caution">
    <text evidence="2">The sequence shown here is derived from an EMBL/GenBank/DDBJ whole genome shotgun (WGS) entry which is preliminary data.</text>
</comment>
<reference evidence="2" key="1">
    <citation type="submission" date="2021-06" db="EMBL/GenBank/DDBJ databases">
        <authorList>
            <person name="Kallberg Y."/>
            <person name="Tangrot J."/>
            <person name="Rosling A."/>
        </authorList>
    </citation>
    <scope>NUCLEOTIDE SEQUENCE</scope>
    <source>
        <strain evidence="2">IN212</strain>
    </source>
</reference>
<dbReference type="SUPFAM" id="SSF56112">
    <property type="entry name" value="Protein kinase-like (PK-like)"/>
    <property type="match status" value="1"/>
</dbReference>
<feature type="domain" description="Protein kinase" evidence="1">
    <location>
        <begin position="1"/>
        <end position="120"/>
    </location>
</feature>
<accession>A0A9N9ER32</accession>
<protein>
    <submittedName>
        <fullName evidence="2">12918_t:CDS:1</fullName>
    </submittedName>
</protein>
<evidence type="ECO:0000313" key="2">
    <source>
        <dbReference type="EMBL" id="CAG8691031.1"/>
    </source>
</evidence>
<sequence length="120" mass="13178">MSRKQCVVALKSLGVDGSFDEILCSISYNLDFIHQDYVHRDFHSGNILMISTRSVKTIPYPIDGCASGSEINEVLHVSKTMRSDENVSNKIYGVVPYVAAEVLQGGKFTKAADIYGFGVI</sequence>
<dbReference type="Proteomes" id="UP000789396">
    <property type="component" value="Unassembled WGS sequence"/>
</dbReference>
<dbReference type="GO" id="GO:0005524">
    <property type="term" value="F:ATP binding"/>
    <property type="evidence" value="ECO:0007669"/>
    <property type="project" value="InterPro"/>
</dbReference>
<evidence type="ECO:0000259" key="1">
    <source>
        <dbReference type="PROSITE" id="PS50011"/>
    </source>
</evidence>
<dbReference type="EMBL" id="CAJVPZ010018898">
    <property type="protein sequence ID" value="CAG8691031.1"/>
    <property type="molecule type" value="Genomic_DNA"/>
</dbReference>
<dbReference type="AlphaFoldDB" id="A0A9N9ER32"/>
<dbReference type="PROSITE" id="PS50011">
    <property type="entry name" value="PROTEIN_KINASE_DOM"/>
    <property type="match status" value="1"/>
</dbReference>
<gene>
    <name evidence="2" type="ORF">RFULGI_LOCUS10002</name>
</gene>
<dbReference type="InterPro" id="IPR011009">
    <property type="entry name" value="Kinase-like_dom_sf"/>
</dbReference>
<dbReference type="Pfam" id="PF07714">
    <property type="entry name" value="PK_Tyr_Ser-Thr"/>
    <property type="match status" value="1"/>
</dbReference>
<dbReference type="OrthoDB" id="2404173at2759"/>
<feature type="non-terminal residue" evidence="2">
    <location>
        <position position="1"/>
    </location>
</feature>
<organism evidence="2 3">
    <name type="scientific">Racocetra fulgida</name>
    <dbReference type="NCBI Taxonomy" id="60492"/>
    <lineage>
        <taxon>Eukaryota</taxon>
        <taxon>Fungi</taxon>
        <taxon>Fungi incertae sedis</taxon>
        <taxon>Mucoromycota</taxon>
        <taxon>Glomeromycotina</taxon>
        <taxon>Glomeromycetes</taxon>
        <taxon>Diversisporales</taxon>
        <taxon>Gigasporaceae</taxon>
        <taxon>Racocetra</taxon>
    </lineage>
</organism>
<name>A0A9N9ER32_9GLOM</name>
<keyword evidence="3" id="KW-1185">Reference proteome</keyword>